<name>A0A084EXQ6_9BACT</name>
<evidence type="ECO:0000313" key="1">
    <source>
        <dbReference type="EMBL" id="KEZ22748.1"/>
    </source>
</evidence>
<sequence>MTYNKIVRNLNTTPLDSSKHYHIYKILTTKEELSKGVVELVATNEKTYSIDLADQVDQLKDGDCIVDDGHVIVALYLEQ</sequence>
<proteinExistence type="predicted"/>
<comment type="caution">
    <text evidence="1">The sequence shown here is derived from an EMBL/GenBank/DDBJ whole genome shotgun (WGS) entry which is preliminary data.</text>
</comment>
<dbReference type="Proteomes" id="UP000028537">
    <property type="component" value="Unassembled WGS sequence"/>
</dbReference>
<reference evidence="1 2" key="1">
    <citation type="submission" date="2014-02" db="EMBL/GenBank/DDBJ databases">
        <title>Genome sequence of Ureaplasma diversum strain 246.</title>
        <authorList>
            <person name="Sirand-Pugnet P."/>
            <person name="Breton M."/>
            <person name="Dordet-Frisoni E."/>
            <person name="Baranowski E."/>
            <person name="Barre A."/>
            <person name="Couture C."/>
            <person name="Dupuy V."/>
            <person name="Gaurivaud P."/>
            <person name="Jacob D."/>
            <person name="Lemaitre C."/>
            <person name="Manso-Silvan L."/>
            <person name="Nikolski M."/>
            <person name="Nouvel L.-X."/>
            <person name="Poumarat F."/>
            <person name="Tardy F."/>
            <person name="Thebault P."/>
            <person name="Theil S."/>
            <person name="Citti C."/>
            <person name="Thiaucourt F."/>
            <person name="Blanchard A."/>
        </authorList>
    </citation>
    <scope>NUCLEOTIDE SEQUENCE [LARGE SCALE GENOMIC DNA]</scope>
    <source>
        <strain evidence="1 2">NCTC 246</strain>
    </source>
</reference>
<protein>
    <submittedName>
        <fullName evidence="1">Uncharacterized protein</fullName>
    </submittedName>
</protein>
<dbReference type="SUPFAM" id="SSF69287">
    <property type="entry name" value="Urease metallochaperone UreE, N-terminal domain"/>
    <property type="match status" value="1"/>
</dbReference>
<organism evidence="1 2">
    <name type="scientific">Ureaplasma diversum NCTC 246</name>
    <dbReference type="NCBI Taxonomy" id="1188241"/>
    <lineage>
        <taxon>Bacteria</taxon>
        <taxon>Bacillati</taxon>
        <taxon>Mycoplasmatota</taxon>
        <taxon>Mycoplasmoidales</taxon>
        <taxon>Mycoplasmoidaceae</taxon>
        <taxon>Ureaplasma</taxon>
    </lineage>
</organism>
<accession>A0A084EXQ6</accession>
<evidence type="ECO:0000313" key="2">
    <source>
        <dbReference type="Proteomes" id="UP000028537"/>
    </source>
</evidence>
<dbReference type="Gene3D" id="2.60.260.20">
    <property type="entry name" value="Urease metallochaperone UreE, N-terminal domain"/>
    <property type="match status" value="1"/>
</dbReference>
<dbReference type="AlphaFoldDB" id="A0A084EXQ6"/>
<dbReference type="InterPro" id="IPR036118">
    <property type="entry name" value="UreE_N_sf"/>
</dbReference>
<gene>
    <name evidence="1" type="ORF">UDIV_4890</name>
</gene>
<dbReference type="OrthoDB" id="404034at2"/>
<dbReference type="RefSeq" id="WP_038102986.1">
    <property type="nucleotide sequence ID" value="NZ_JFDP01000060.1"/>
</dbReference>
<keyword evidence="2" id="KW-1185">Reference proteome</keyword>
<dbReference type="EMBL" id="JFDP01000060">
    <property type="protein sequence ID" value="KEZ22748.1"/>
    <property type="molecule type" value="Genomic_DNA"/>
</dbReference>